<accession>A0A3M7T434</accession>
<dbReference type="EMBL" id="REGN01000346">
    <property type="protein sequence ID" value="RNA42610.1"/>
    <property type="molecule type" value="Genomic_DNA"/>
</dbReference>
<keyword evidence="1" id="KW-0812">Transmembrane</keyword>
<keyword evidence="1" id="KW-0472">Membrane</keyword>
<keyword evidence="3" id="KW-1185">Reference proteome</keyword>
<keyword evidence="1" id="KW-1133">Transmembrane helix</keyword>
<dbReference type="Proteomes" id="UP000276133">
    <property type="component" value="Unassembled WGS sequence"/>
</dbReference>
<proteinExistence type="predicted"/>
<sequence>MNAIQAILIDYLKKNSAMVLVRCDRRLGPSFQSEFFFVQNQIATKDQESDIWLEYFFNLFIPLISLFILVGLDFLGLVTF</sequence>
<gene>
    <name evidence="2" type="ORF">BpHYR1_022379</name>
</gene>
<name>A0A3M7T434_BRAPC</name>
<evidence type="ECO:0000256" key="1">
    <source>
        <dbReference type="SAM" id="Phobius"/>
    </source>
</evidence>
<protein>
    <submittedName>
        <fullName evidence="2">Uncharacterized protein</fullName>
    </submittedName>
</protein>
<dbReference type="AlphaFoldDB" id="A0A3M7T434"/>
<feature type="transmembrane region" description="Helical" evidence="1">
    <location>
        <begin position="55"/>
        <end position="78"/>
    </location>
</feature>
<organism evidence="2 3">
    <name type="scientific">Brachionus plicatilis</name>
    <name type="common">Marine rotifer</name>
    <name type="synonym">Brachionus muelleri</name>
    <dbReference type="NCBI Taxonomy" id="10195"/>
    <lineage>
        <taxon>Eukaryota</taxon>
        <taxon>Metazoa</taxon>
        <taxon>Spiralia</taxon>
        <taxon>Gnathifera</taxon>
        <taxon>Rotifera</taxon>
        <taxon>Eurotatoria</taxon>
        <taxon>Monogononta</taxon>
        <taxon>Pseudotrocha</taxon>
        <taxon>Ploima</taxon>
        <taxon>Brachionidae</taxon>
        <taxon>Brachionus</taxon>
    </lineage>
</organism>
<reference evidence="2 3" key="1">
    <citation type="journal article" date="2018" name="Sci. Rep.">
        <title>Genomic signatures of local adaptation to the degree of environmental predictability in rotifers.</title>
        <authorList>
            <person name="Franch-Gras L."/>
            <person name="Hahn C."/>
            <person name="Garcia-Roger E.M."/>
            <person name="Carmona M.J."/>
            <person name="Serra M."/>
            <person name="Gomez A."/>
        </authorList>
    </citation>
    <scope>NUCLEOTIDE SEQUENCE [LARGE SCALE GENOMIC DNA]</scope>
    <source>
        <strain evidence="2">HYR1</strain>
    </source>
</reference>
<evidence type="ECO:0000313" key="3">
    <source>
        <dbReference type="Proteomes" id="UP000276133"/>
    </source>
</evidence>
<comment type="caution">
    <text evidence="2">The sequence shown here is derived from an EMBL/GenBank/DDBJ whole genome shotgun (WGS) entry which is preliminary data.</text>
</comment>
<evidence type="ECO:0000313" key="2">
    <source>
        <dbReference type="EMBL" id="RNA42610.1"/>
    </source>
</evidence>